<keyword evidence="2" id="KW-1185">Reference proteome</keyword>
<protein>
    <submittedName>
        <fullName evidence="1">Uncharacterized protein</fullName>
    </submittedName>
</protein>
<organism evidence="1 2">
    <name type="scientific">Lindgomyces ingoldianus</name>
    <dbReference type="NCBI Taxonomy" id="673940"/>
    <lineage>
        <taxon>Eukaryota</taxon>
        <taxon>Fungi</taxon>
        <taxon>Dikarya</taxon>
        <taxon>Ascomycota</taxon>
        <taxon>Pezizomycotina</taxon>
        <taxon>Dothideomycetes</taxon>
        <taxon>Pleosporomycetidae</taxon>
        <taxon>Pleosporales</taxon>
        <taxon>Lindgomycetaceae</taxon>
        <taxon>Lindgomyces</taxon>
    </lineage>
</organism>
<evidence type="ECO:0000313" key="2">
    <source>
        <dbReference type="Proteomes" id="UP000799755"/>
    </source>
</evidence>
<evidence type="ECO:0000313" key="1">
    <source>
        <dbReference type="EMBL" id="KAF2475610.1"/>
    </source>
</evidence>
<dbReference type="Proteomes" id="UP000799755">
    <property type="component" value="Unassembled WGS sequence"/>
</dbReference>
<name>A0ACB6RB85_9PLEO</name>
<comment type="caution">
    <text evidence="1">The sequence shown here is derived from an EMBL/GenBank/DDBJ whole genome shotgun (WGS) entry which is preliminary data.</text>
</comment>
<gene>
    <name evidence="1" type="ORF">BDR25DRAFT_350979</name>
</gene>
<reference evidence="1" key="1">
    <citation type="journal article" date="2020" name="Stud. Mycol.">
        <title>101 Dothideomycetes genomes: a test case for predicting lifestyles and emergence of pathogens.</title>
        <authorList>
            <person name="Haridas S."/>
            <person name="Albert R."/>
            <person name="Binder M."/>
            <person name="Bloem J."/>
            <person name="Labutti K."/>
            <person name="Salamov A."/>
            <person name="Andreopoulos B."/>
            <person name="Baker S."/>
            <person name="Barry K."/>
            <person name="Bills G."/>
            <person name="Bluhm B."/>
            <person name="Cannon C."/>
            <person name="Castanera R."/>
            <person name="Culley D."/>
            <person name="Daum C."/>
            <person name="Ezra D."/>
            <person name="Gonzalez J."/>
            <person name="Henrissat B."/>
            <person name="Kuo A."/>
            <person name="Liang C."/>
            <person name="Lipzen A."/>
            <person name="Lutzoni F."/>
            <person name="Magnuson J."/>
            <person name="Mondo S."/>
            <person name="Nolan M."/>
            <person name="Ohm R."/>
            <person name="Pangilinan J."/>
            <person name="Park H.-J."/>
            <person name="Ramirez L."/>
            <person name="Alfaro M."/>
            <person name="Sun H."/>
            <person name="Tritt A."/>
            <person name="Yoshinaga Y."/>
            <person name="Zwiers L.-H."/>
            <person name="Turgeon B."/>
            <person name="Goodwin S."/>
            <person name="Spatafora J."/>
            <person name="Crous P."/>
            <person name="Grigoriev I."/>
        </authorList>
    </citation>
    <scope>NUCLEOTIDE SEQUENCE</scope>
    <source>
        <strain evidence="1">ATCC 200398</strain>
    </source>
</reference>
<sequence length="265" mass="29507">MNNELSQTDLKRRSESAINENKLRMGTQPDHPSLGRTSTLLETKTEEEEIEHEKQNRERTFWVGGLIEQKLIIRGTKTAEEQRESVRATSSLSSSLMTRQEVLYAFARPSNSAPYRSMPIDKTFSSLEASFLFKALRNPHVNTSILEVAPFAANTLEHAVRASSVSTIVLAVADSHVVEQVHLIGEFQGQLRRKGASSAEALAASEPSRCAGSSQAHGFCQIRLNAFEATTQAPRQSESHVLQGSSATYQRVFDQWQKFNTTLKE</sequence>
<proteinExistence type="predicted"/>
<dbReference type="EMBL" id="MU003496">
    <property type="protein sequence ID" value="KAF2475610.1"/>
    <property type="molecule type" value="Genomic_DNA"/>
</dbReference>
<accession>A0ACB6RB85</accession>